<name>A0A2V1D9I7_9PLEO</name>
<dbReference type="EMBL" id="KZ805523">
    <property type="protein sequence ID" value="PVH94732.1"/>
    <property type="molecule type" value="Genomic_DNA"/>
</dbReference>
<dbReference type="GO" id="GO:0005739">
    <property type="term" value="C:mitochondrion"/>
    <property type="evidence" value="ECO:0007669"/>
    <property type="project" value="TreeGrafter"/>
</dbReference>
<accession>A0A2V1D9I7</accession>
<dbReference type="GO" id="GO:0019239">
    <property type="term" value="F:deaminase activity"/>
    <property type="evidence" value="ECO:0007669"/>
    <property type="project" value="TreeGrafter"/>
</dbReference>
<dbReference type="STRING" id="97972.A0A2V1D9I7"/>
<dbReference type="PANTHER" id="PTHR11803:SF42">
    <property type="entry name" value="MMF1"/>
    <property type="match status" value="1"/>
</dbReference>
<dbReference type="PANTHER" id="PTHR11803">
    <property type="entry name" value="2-IMINOBUTANOATE/2-IMINOPROPANOATE DEAMINASE RIDA"/>
    <property type="match status" value="1"/>
</dbReference>
<evidence type="ECO:0000313" key="3">
    <source>
        <dbReference type="Proteomes" id="UP000244855"/>
    </source>
</evidence>
<feature type="region of interest" description="Disordered" evidence="1">
    <location>
        <begin position="1"/>
        <end position="21"/>
    </location>
</feature>
<protein>
    <submittedName>
        <fullName evidence="2">YjgF-like protein</fullName>
    </submittedName>
</protein>
<feature type="compositionally biased region" description="Polar residues" evidence="1">
    <location>
        <begin position="1"/>
        <end position="11"/>
    </location>
</feature>
<evidence type="ECO:0000313" key="2">
    <source>
        <dbReference type="EMBL" id="PVH94732.1"/>
    </source>
</evidence>
<dbReference type="CDD" id="cd00448">
    <property type="entry name" value="YjgF_YER057c_UK114_family"/>
    <property type="match status" value="1"/>
</dbReference>
<dbReference type="InterPro" id="IPR006175">
    <property type="entry name" value="YjgF/YER057c/UK114"/>
</dbReference>
<reference evidence="2 3" key="1">
    <citation type="journal article" date="2018" name="Sci. Rep.">
        <title>Comparative genomics provides insights into the lifestyle and reveals functional heterogeneity of dark septate endophytic fungi.</title>
        <authorList>
            <person name="Knapp D.G."/>
            <person name="Nemeth J.B."/>
            <person name="Barry K."/>
            <person name="Hainaut M."/>
            <person name="Henrissat B."/>
            <person name="Johnson J."/>
            <person name="Kuo A."/>
            <person name="Lim J.H.P."/>
            <person name="Lipzen A."/>
            <person name="Nolan M."/>
            <person name="Ohm R.A."/>
            <person name="Tamas L."/>
            <person name="Grigoriev I.V."/>
            <person name="Spatafora J.W."/>
            <person name="Nagy L.G."/>
            <person name="Kovacs G.M."/>
        </authorList>
    </citation>
    <scope>NUCLEOTIDE SEQUENCE [LARGE SCALE GENOMIC DNA]</scope>
    <source>
        <strain evidence="2 3">DSE2036</strain>
    </source>
</reference>
<dbReference type="InterPro" id="IPR035959">
    <property type="entry name" value="RutC-like_sf"/>
</dbReference>
<keyword evidence="3" id="KW-1185">Reference proteome</keyword>
<dbReference type="Gene3D" id="3.30.1330.40">
    <property type="entry name" value="RutC-like"/>
    <property type="match status" value="1"/>
</dbReference>
<dbReference type="Proteomes" id="UP000244855">
    <property type="component" value="Unassembled WGS sequence"/>
</dbReference>
<dbReference type="GO" id="GO:0005829">
    <property type="term" value="C:cytosol"/>
    <property type="evidence" value="ECO:0007669"/>
    <property type="project" value="TreeGrafter"/>
</dbReference>
<dbReference type="OrthoDB" id="309640at2759"/>
<proteinExistence type="predicted"/>
<evidence type="ECO:0000256" key="1">
    <source>
        <dbReference type="SAM" id="MobiDB-lite"/>
    </source>
</evidence>
<dbReference type="Pfam" id="PF01042">
    <property type="entry name" value="Ribonuc_L-PSP"/>
    <property type="match status" value="1"/>
</dbReference>
<organism evidence="2 3">
    <name type="scientific">Periconia macrospinosa</name>
    <dbReference type="NCBI Taxonomy" id="97972"/>
    <lineage>
        <taxon>Eukaryota</taxon>
        <taxon>Fungi</taxon>
        <taxon>Dikarya</taxon>
        <taxon>Ascomycota</taxon>
        <taxon>Pezizomycotina</taxon>
        <taxon>Dothideomycetes</taxon>
        <taxon>Pleosporomycetidae</taxon>
        <taxon>Pleosporales</taxon>
        <taxon>Massarineae</taxon>
        <taxon>Periconiaceae</taxon>
        <taxon>Periconia</taxon>
    </lineage>
</organism>
<sequence length="124" mass="13553">MADPKPTNTDRTPILAKDAPQPPPFLSQAIRQGDFVFCSGQIGVDPKTGSIVEGSVQDRTSQILNNLSAVLKEAGSGLAFVNKANIYLVEPDDFPKVNETYVSFFEDPKPVSKPRFFFLFLFGG</sequence>
<gene>
    <name evidence="2" type="ORF">DM02DRAFT_618435</name>
</gene>
<dbReference type="SUPFAM" id="SSF55298">
    <property type="entry name" value="YjgF-like"/>
    <property type="match status" value="1"/>
</dbReference>
<dbReference type="AlphaFoldDB" id="A0A2V1D9I7"/>